<dbReference type="AlphaFoldDB" id="A0A9P4HSD1"/>
<evidence type="ECO:0000313" key="2">
    <source>
        <dbReference type="EMBL" id="KAF2085818.1"/>
    </source>
</evidence>
<keyword evidence="3" id="KW-1185">Reference proteome</keyword>
<proteinExistence type="predicted"/>
<feature type="compositionally biased region" description="Polar residues" evidence="1">
    <location>
        <begin position="140"/>
        <end position="152"/>
    </location>
</feature>
<accession>A0A9P4HSD1</accession>
<feature type="compositionally biased region" description="Basic and acidic residues" evidence="1">
    <location>
        <begin position="303"/>
        <end position="323"/>
    </location>
</feature>
<evidence type="ECO:0000313" key="3">
    <source>
        <dbReference type="Proteomes" id="UP000799776"/>
    </source>
</evidence>
<feature type="region of interest" description="Disordered" evidence="1">
    <location>
        <begin position="301"/>
        <end position="323"/>
    </location>
</feature>
<organism evidence="2 3">
    <name type="scientific">Saccharata proteae CBS 121410</name>
    <dbReference type="NCBI Taxonomy" id="1314787"/>
    <lineage>
        <taxon>Eukaryota</taxon>
        <taxon>Fungi</taxon>
        <taxon>Dikarya</taxon>
        <taxon>Ascomycota</taxon>
        <taxon>Pezizomycotina</taxon>
        <taxon>Dothideomycetes</taxon>
        <taxon>Dothideomycetes incertae sedis</taxon>
        <taxon>Botryosphaeriales</taxon>
        <taxon>Saccharataceae</taxon>
        <taxon>Saccharata</taxon>
    </lineage>
</organism>
<gene>
    <name evidence="2" type="ORF">K490DRAFT_58443</name>
</gene>
<feature type="region of interest" description="Disordered" evidence="1">
    <location>
        <begin position="178"/>
        <end position="205"/>
    </location>
</feature>
<evidence type="ECO:0000256" key="1">
    <source>
        <dbReference type="SAM" id="MobiDB-lite"/>
    </source>
</evidence>
<dbReference type="Proteomes" id="UP000799776">
    <property type="component" value="Unassembled WGS sequence"/>
</dbReference>
<reference evidence="2" key="1">
    <citation type="journal article" date="2020" name="Stud. Mycol.">
        <title>101 Dothideomycetes genomes: a test case for predicting lifestyles and emergence of pathogens.</title>
        <authorList>
            <person name="Haridas S."/>
            <person name="Albert R."/>
            <person name="Binder M."/>
            <person name="Bloem J."/>
            <person name="Labutti K."/>
            <person name="Salamov A."/>
            <person name="Andreopoulos B."/>
            <person name="Baker S."/>
            <person name="Barry K."/>
            <person name="Bills G."/>
            <person name="Bluhm B."/>
            <person name="Cannon C."/>
            <person name="Castanera R."/>
            <person name="Culley D."/>
            <person name="Daum C."/>
            <person name="Ezra D."/>
            <person name="Gonzalez J."/>
            <person name="Henrissat B."/>
            <person name="Kuo A."/>
            <person name="Liang C."/>
            <person name="Lipzen A."/>
            <person name="Lutzoni F."/>
            <person name="Magnuson J."/>
            <person name="Mondo S."/>
            <person name="Nolan M."/>
            <person name="Ohm R."/>
            <person name="Pangilinan J."/>
            <person name="Park H.-J."/>
            <person name="Ramirez L."/>
            <person name="Alfaro M."/>
            <person name="Sun H."/>
            <person name="Tritt A."/>
            <person name="Yoshinaga Y."/>
            <person name="Zwiers L.-H."/>
            <person name="Turgeon B."/>
            <person name="Goodwin S."/>
            <person name="Spatafora J."/>
            <person name="Crous P."/>
            <person name="Grigoriev I."/>
        </authorList>
    </citation>
    <scope>NUCLEOTIDE SEQUENCE</scope>
    <source>
        <strain evidence="2">CBS 121410</strain>
    </source>
</reference>
<name>A0A9P4HSD1_9PEZI</name>
<feature type="region of interest" description="Disordered" evidence="1">
    <location>
        <begin position="133"/>
        <end position="152"/>
    </location>
</feature>
<dbReference type="EMBL" id="ML978728">
    <property type="protein sequence ID" value="KAF2085818.1"/>
    <property type="molecule type" value="Genomic_DNA"/>
</dbReference>
<sequence length="323" mass="34977">MAKETASNVRASILANTERIAARANGKDRCDDRIFVICENSLDGAFRAVVVQHPLKKRDRERIPVRAILLGPGRETADKAMLGLLKVTNDLLAASAPAPASAGEYDDINGDDTLSIMSAESTRAEIASYNNVIEPEGRSPASSSGEHTGSRNLSAFSRWPIRISSLPNFRSLPNLHEKKGGEIQGTPATSPNLPIMNPAASRREPSALRSHKPVPAHLFVHKKTPQKPATSSPHSRNAPGSLRPALPAVYEGPSTPSNNLSASCGSRHVSLSQSTSLPTMRQQIARKPLQTQPAFIRKAFNNRKRDNPLIRCDGELEDKRADN</sequence>
<feature type="region of interest" description="Disordered" evidence="1">
    <location>
        <begin position="223"/>
        <end position="265"/>
    </location>
</feature>
<protein>
    <submittedName>
        <fullName evidence="2">Uncharacterized protein</fullName>
    </submittedName>
</protein>
<feature type="compositionally biased region" description="Polar residues" evidence="1">
    <location>
        <begin position="254"/>
        <end position="265"/>
    </location>
</feature>
<comment type="caution">
    <text evidence="2">The sequence shown here is derived from an EMBL/GenBank/DDBJ whole genome shotgun (WGS) entry which is preliminary data.</text>
</comment>